<dbReference type="PANTHER" id="PTHR43420:SF47">
    <property type="entry name" value="N-ACETYLTRANSFERASE DOMAIN-CONTAINING PROTEIN"/>
    <property type="match status" value="1"/>
</dbReference>
<evidence type="ECO:0000313" key="5">
    <source>
        <dbReference type="EMBL" id="WJW66790.1"/>
    </source>
</evidence>
<evidence type="ECO:0000313" key="4">
    <source>
        <dbReference type="EMBL" id="NWJ44909.1"/>
    </source>
</evidence>
<accession>A0A8T7LZD6</accession>
<sequence length="261" mass="29953">MRTVNLHSKEEIEHFLRKDQALRVYELGDLDDFFWEDTEWYGLKEDGVLQQVLLLYCGSDLPVLIGQANGNAAHLSELLEATRPRLPSRFYSHLSPEVIPALQEDYQVEYHGAHYKMALQDCSRLEKYDKTHPVQLSWQNVEEIEQLYIESYPQNWFDPRMLDTGFYYGIRNNNKLVSIGGVHVYSPQYKVAAVGNVATHPSYRGRGYSLGLCAHICRELLKTVDTIGLNVRSDNPGALAAYRKLGFEIAGEYAEYTLELK</sequence>
<dbReference type="SUPFAM" id="SSF55729">
    <property type="entry name" value="Acyl-CoA N-acyltransferases (Nat)"/>
    <property type="match status" value="1"/>
</dbReference>
<dbReference type="InterPro" id="IPR016181">
    <property type="entry name" value="Acyl_CoA_acyltransferase"/>
</dbReference>
<dbReference type="AlphaFoldDB" id="A0A8T7LZD6"/>
<reference evidence="4 6" key="1">
    <citation type="submission" date="2020-06" db="EMBL/GenBank/DDBJ databases">
        <title>Anoxygenic phototrophic Chloroflexota member uses a Type I reaction center.</title>
        <authorList>
            <person name="Tsuji J.M."/>
            <person name="Shaw N.A."/>
            <person name="Nagashima S."/>
            <person name="Venkiteswaran J."/>
            <person name="Schiff S.L."/>
            <person name="Hanada S."/>
            <person name="Tank M."/>
            <person name="Neufeld J.D."/>
        </authorList>
    </citation>
    <scope>NUCLEOTIDE SEQUENCE [LARGE SCALE GENOMIC DNA]</scope>
    <source>
        <strain evidence="4">L227-S17</strain>
    </source>
</reference>
<evidence type="ECO:0000256" key="2">
    <source>
        <dbReference type="ARBA" id="ARBA00023315"/>
    </source>
</evidence>
<name>A0A8T7LZD6_9CHLR</name>
<evidence type="ECO:0000313" key="6">
    <source>
        <dbReference type="Proteomes" id="UP000521676"/>
    </source>
</evidence>
<dbReference type="GO" id="GO:0016747">
    <property type="term" value="F:acyltransferase activity, transferring groups other than amino-acyl groups"/>
    <property type="evidence" value="ECO:0007669"/>
    <property type="project" value="InterPro"/>
</dbReference>
<feature type="domain" description="N-acetyltransferase" evidence="3">
    <location>
        <begin position="131"/>
        <end position="261"/>
    </location>
</feature>
<dbReference type="Pfam" id="PF00583">
    <property type="entry name" value="Acetyltransf_1"/>
    <property type="match status" value="1"/>
</dbReference>
<dbReference type="Proteomes" id="UP000521676">
    <property type="component" value="Unassembled WGS sequence"/>
</dbReference>
<protein>
    <submittedName>
        <fullName evidence="4">GNAT family N-acetyltransferase</fullName>
        <ecNumber evidence="5">2.3.1.-</ecNumber>
    </submittedName>
</protein>
<dbReference type="InterPro" id="IPR000182">
    <property type="entry name" value="GNAT_dom"/>
</dbReference>
<gene>
    <name evidence="4" type="ORF">HXX08_03435</name>
    <name evidence="5" type="ORF">OZ401_000035</name>
</gene>
<dbReference type="PROSITE" id="PS51186">
    <property type="entry name" value="GNAT"/>
    <property type="match status" value="1"/>
</dbReference>
<keyword evidence="1 5" id="KW-0808">Transferase</keyword>
<keyword evidence="7" id="KW-1185">Reference proteome</keyword>
<reference evidence="5" key="2">
    <citation type="journal article" date="2024" name="Nature">
        <title>Anoxygenic phototroph of the Chloroflexota uses a type I reaction centre.</title>
        <authorList>
            <person name="Tsuji J.M."/>
            <person name="Shaw N.A."/>
            <person name="Nagashima S."/>
            <person name="Venkiteswaran J.J."/>
            <person name="Schiff S.L."/>
            <person name="Watanabe T."/>
            <person name="Fukui M."/>
            <person name="Hanada S."/>
            <person name="Tank M."/>
            <person name="Neufeld J.D."/>
        </authorList>
    </citation>
    <scope>NUCLEOTIDE SEQUENCE</scope>
    <source>
        <strain evidence="5">L227-S17</strain>
    </source>
</reference>
<dbReference type="Proteomes" id="UP001431572">
    <property type="component" value="Chromosome 1"/>
</dbReference>
<dbReference type="PANTHER" id="PTHR43420">
    <property type="entry name" value="ACETYLTRANSFERASE"/>
    <property type="match status" value="1"/>
</dbReference>
<dbReference type="Gene3D" id="3.40.630.30">
    <property type="match status" value="1"/>
</dbReference>
<evidence type="ECO:0000259" key="3">
    <source>
        <dbReference type="PROSITE" id="PS51186"/>
    </source>
</evidence>
<dbReference type="EMBL" id="JACATZ010000001">
    <property type="protein sequence ID" value="NWJ44909.1"/>
    <property type="molecule type" value="Genomic_DNA"/>
</dbReference>
<dbReference type="EMBL" id="CP128399">
    <property type="protein sequence ID" value="WJW66790.1"/>
    <property type="molecule type" value="Genomic_DNA"/>
</dbReference>
<keyword evidence="2 5" id="KW-0012">Acyltransferase</keyword>
<evidence type="ECO:0000256" key="1">
    <source>
        <dbReference type="ARBA" id="ARBA00022679"/>
    </source>
</evidence>
<dbReference type="InterPro" id="IPR050680">
    <property type="entry name" value="YpeA/RimI_acetyltransf"/>
</dbReference>
<evidence type="ECO:0000313" key="7">
    <source>
        <dbReference type="Proteomes" id="UP001431572"/>
    </source>
</evidence>
<dbReference type="EC" id="2.3.1.-" evidence="5"/>
<dbReference type="CDD" id="cd04301">
    <property type="entry name" value="NAT_SF"/>
    <property type="match status" value="1"/>
</dbReference>
<proteinExistence type="predicted"/>
<dbReference type="RefSeq" id="WP_341468684.1">
    <property type="nucleotide sequence ID" value="NZ_CP128399.1"/>
</dbReference>
<organism evidence="4 6">
    <name type="scientific">Candidatus Chlorohelix allophototropha</name>
    <dbReference type="NCBI Taxonomy" id="3003348"/>
    <lineage>
        <taxon>Bacteria</taxon>
        <taxon>Bacillati</taxon>
        <taxon>Chloroflexota</taxon>
        <taxon>Chloroflexia</taxon>
        <taxon>Candidatus Chloroheliales</taxon>
        <taxon>Candidatus Chloroheliaceae</taxon>
        <taxon>Candidatus Chlorohelix</taxon>
    </lineage>
</organism>